<dbReference type="EMBL" id="JASCZI010121837">
    <property type="protein sequence ID" value="MED6163097.1"/>
    <property type="molecule type" value="Genomic_DNA"/>
</dbReference>
<dbReference type="InterPro" id="IPR012677">
    <property type="entry name" value="Nucleotide-bd_a/b_plait_sf"/>
</dbReference>
<protein>
    <recommendedName>
        <fullName evidence="3">RRM domain-containing protein</fullName>
    </recommendedName>
</protein>
<dbReference type="InterPro" id="IPR000504">
    <property type="entry name" value="RRM_dom"/>
</dbReference>
<keyword evidence="1" id="KW-0694">RNA-binding</keyword>
<evidence type="ECO:0000313" key="4">
    <source>
        <dbReference type="EMBL" id="MED6163097.1"/>
    </source>
</evidence>
<feature type="domain" description="RRM" evidence="3">
    <location>
        <begin position="73"/>
        <end position="151"/>
    </location>
</feature>
<dbReference type="SUPFAM" id="SSF54928">
    <property type="entry name" value="RNA-binding domain, RBD"/>
    <property type="match status" value="1"/>
</dbReference>
<proteinExistence type="predicted"/>
<evidence type="ECO:0000256" key="2">
    <source>
        <dbReference type="SAM" id="MobiDB-lite"/>
    </source>
</evidence>
<dbReference type="Gene3D" id="3.30.70.330">
    <property type="match status" value="1"/>
</dbReference>
<gene>
    <name evidence="4" type="ORF">PIB30_076620</name>
</gene>
<dbReference type="PROSITE" id="PS50102">
    <property type="entry name" value="RRM"/>
    <property type="match status" value="1"/>
</dbReference>
<dbReference type="CDD" id="cd00590">
    <property type="entry name" value="RRM_SF"/>
    <property type="match status" value="1"/>
</dbReference>
<dbReference type="SMART" id="SM00360">
    <property type="entry name" value="RRM"/>
    <property type="match status" value="1"/>
</dbReference>
<feature type="region of interest" description="Disordered" evidence="2">
    <location>
        <begin position="185"/>
        <end position="206"/>
    </location>
</feature>
<accession>A0ABU6UP82</accession>
<organism evidence="4 5">
    <name type="scientific">Stylosanthes scabra</name>
    <dbReference type="NCBI Taxonomy" id="79078"/>
    <lineage>
        <taxon>Eukaryota</taxon>
        <taxon>Viridiplantae</taxon>
        <taxon>Streptophyta</taxon>
        <taxon>Embryophyta</taxon>
        <taxon>Tracheophyta</taxon>
        <taxon>Spermatophyta</taxon>
        <taxon>Magnoliopsida</taxon>
        <taxon>eudicotyledons</taxon>
        <taxon>Gunneridae</taxon>
        <taxon>Pentapetalae</taxon>
        <taxon>rosids</taxon>
        <taxon>fabids</taxon>
        <taxon>Fabales</taxon>
        <taxon>Fabaceae</taxon>
        <taxon>Papilionoideae</taxon>
        <taxon>50 kb inversion clade</taxon>
        <taxon>dalbergioids sensu lato</taxon>
        <taxon>Dalbergieae</taxon>
        <taxon>Pterocarpus clade</taxon>
        <taxon>Stylosanthes</taxon>
    </lineage>
</organism>
<dbReference type="Pfam" id="PF00076">
    <property type="entry name" value="RRM_1"/>
    <property type="match status" value="1"/>
</dbReference>
<evidence type="ECO:0000259" key="3">
    <source>
        <dbReference type="PROSITE" id="PS50102"/>
    </source>
</evidence>
<feature type="compositionally biased region" description="Gly residues" evidence="2">
    <location>
        <begin position="35"/>
        <end position="52"/>
    </location>
</feature>
<evidence type="ECO:0000256" key="1">
    <source>
        <dbReference type="PROSITE-ProRule" id="PRU00176"/>
    </source>
</evidence>
<comment type="caution">
    <text evidence="4">The sequence shown here is derived from an EMBL/GenBank/DDBJ whole genome shotgun (WGS) entry which is preliminary data.</text>
</comment>
<sequence>MVKGHVGTSVNKTKDFSMEGVRGAVKGECGKHGEGSGFAGGRNKGESGGGFPPGVRRNINRGFYTRSGADEKTTIFVDNLPDSVIKRELYEEFGRDGYVTDIFISRKLRLKAKGPFAFISFQRIGGALRSIRRLNGTLWHGGKLFLTMSKFRRYEGVYLVNHQRQVHLRTTTKWVEVRRTTTKDTGISGTPAMRKERDQKGKAKDRHDEWKGSVEIECRDMGPYRCLITFSSVEIKEGAMENELLYSVFYEVRPHWNSVEACRGEFGLKLWGFQLVSGALKT</sequence>
<dbReference type="Proteomes" id="UP001341840">
    <property type="component" value="Unassembled WGS sequence"/>
</dbReference>
<keyword evidence="5" id="KW-1185">Reference proteome</keyword>
<feature type="compositionally biased region" description="Basic and acidic residues" evidence="2">
    <location>
        <begin position="193"/>
        <end position="206"/>
    </location>
</feature>
<feature type="region of interest" description="Disordered" evidence="2">
    <location>
        <begin position="33"/>
        <end position="55"/>
    </location>
</feature>
<reference evidence="4 5" key="1">
    <citation type="journal article" date="2023" name="Plants (Basel)">
        <title>Bridging the Gap: Combining Genomics and Transcriptomics Approaches to Understand Stylosanthes scabra, an Orphan Legume from the Brazilian Caatinga.</title>
        <authorList>
            <person name="Ferreira-Neto J.R.C."/>
            <person name="da Silva M.D."/>
            <person name="Binneck E."/>
            <person name="de Melo N.F."/>
            <person name="da Silva R.H."/>
            <person name="de Melo A.L.T.M."/>
            <person name="Pandolfi V."/>
            <person name="Bustamante F.O."/>
            <person name="Brasileiro-Vidal A.C."/>
            <person name="Benko-Iseppon A.M."/>
        </authorList>
    </citation>
    <scope>NUCLEOTIDE SEQUENCE [LARGE SCALE GENOMIC DNA]</scope>
    <source>
        <tissue evidence="4">Leaves</tissue>
    </source>
</reference>
<evidence type="ECO:0000313" key="5">
    <source>
        <dbReference type="Proteomes" id="UP001341840"/>
    </source>
</evidence>
<dbReference type="InterPro" id="IPR035979">
    <property type="entry name" value="RBD_domain_sf"/>
</dbReference>
<name>A0ABU6UP82_9FABA</name>